<dbReference type="PANTHER" id="PTHR10871">
    <property type="entry name" value="30S RIBOSOMAL PROTEIN S13/40S RIBOSOMAL PROTEIN S18"/>
    <property type="match status" value="1"/>
</dbReference>
<reference evidence="11" key="1">
    <citation type="submission" date="2017-09" db="EMBL/GenBank/DDBJ databases">
        <title>Depth-based differentiation of microbial function through sediment-hosted aquifers and enrichment of novel symbionts in the deep terrestrial subsurface.</title>
        <authorList>
            <person name="Probst A.J."/>
            <person name="Ladd B."/>
            <person name="Jarett J.K."/>
            <person name="Geller-Mcgrath D.E."/>
            <person name="Sieber C.M.K."/>
            <person name="Emerson J.B."/>
            <person name="Anantharaman K."/>
            <person name="Thomas B.C."/>
            <person name="Malmstrom R."/>
            <person name="Stieglmeier M."/>
            <person name="Klingl A."/>
            <person name="Woyke T."/>
            <person name="Ryan C.M."/>
            <person name="Banfield J.F."/>
        </authorList>
    </citation>
    <scope>NUCLEOTIDE SEQUENCE [LARGE SCALE GENOMIC DNA]</scope>
</reference>
<proteinExistence type="inferred from homology"/>
<evidence type="ECO:0000256" key="9">
    <source>
        <dbReference type="SAM" id="MobiDB-lite"/>
    </source>
</evidence>
<dbReference type="NCBIfam" id="TIGR03631">
    <property type="entry name" value="uS13_bact"/>
    <property type="match status" value="1"/>
</dbReference>
<evidence type="ECO:0000256" key="1">
    <source>
        <dbReference type="ARBA" id="ARBA00008080"/>
    </source>
</evidence>
<dbReference type="GO" id="GO:0000049">
    <property type="term" value="F:tRNA binding"/>
    <property type="evidence" value="ECO:0007669"/>
    <property type="project" value="UniProtKB-UniRule"/>
</dbReference>
<dbReference type="InterPro" id="IPR010979">
    <property type="entry name" value="Ribosomal_uS13-like_H2TH"/>
</dbReference>
<dbReference type="EMBL" id="PFAK01000046">
    <property type="protein sequence ID" value="PIR96129.1"/>
    <property type="molecule type" value="Genomic_DNA"/>
</dbReference>
<dbReference type="GO" id="GO:0006412">
    <property type="term" value="P:translation"/>
    <property type="evidence" value="ECO:0007669"/>
    <property type="project" value="UniProtKB-UniRule"/>
</dbReference>
<keyword evidence="4 7" id="KW-0689">Ribosomal protein</keyword>
<keyword evidence="5 7" id="KW-0687">Ribonucleoprotein</keyword>
<evidence type="ECO:0000256" key="6">
    <source>
        <dbReference type="ARBA" id="ARBA00035166"/>
    </source>
</evidence>
<protein>
    <recommendedName>
        <fullName evidence="6 7">Small ribosomal subunit protein uS13</fullName>
    </recommendedName>
</protein>
<dbReference type="GO" id="GO:0005829">
    <property type="term" value="C:cytosol"/>
    <property type="evidence" value="ECO:0007669"/>
    <property type="project" value="TreeGrafter"/>
</dbReference>
<dbReference type="Gene3D" id="4.10.910.10">
    <property type="entry name" value="30s ribosomal protein s13, domain 2"/>
    <property type="match status" value="1"/>
</dbReference>
<dbReference type="PIRSF" id="PIRSF002134">
    <property type="entry name" value="Ribosomal_S13"/>
    <property type="match status" value="1"/>
</dbReference>
<feature type="region of interest" description="Disordered" evidence="9">
    <location>
        <begin position="98"/>
        <end position="129"/>
    </location>
</feature>
<feature type="compositionally biased region" description="Basic residues" evidence="9">
    <location>
        <begin position="101"/>
        <end position="114"/>
    </location>
</feature>
<dbReference type="GO" id="GO:0019843">
    <property type="term" value="F:rRNA binding"/>
    <property type="evidence" value="ECO:0007669"/>
    <property type="project" value="UniProtKB-UniRule"/>
</dbReference>
<evidence type="ECO:0000256" key="3">
    <source>
        <dbReference type="ARBA" id="ARBA00022884"/>
    </source>
</evidence>
<dbReference type="GO" id="GO:0015935">
    <property type="term" value="C:small ribosomal subunit"/>
    <property type="evidence" value="ECO:0007669"/>
    <property type="project" value="TreeGrafter"/>
</dbReference>
<dbReference type="PROSITE" id="PS00646">
    <property type="entry name" value="RIBOSOMAL_S13_1"/>
    <property type="match status" value="1"/>
</dbReference>
<dbReference type="GO" id="GO:0003735">
    <property type="term" value="F:structural constituent of ribosome"/>
    <property type="evidence" value="ECO:0007669"/>
    <property type="project" value="InterPro"/>
</dbReference>
<dbReference type="InterPro" id="IPR027437">
    <property type="entry name" value="Rbsml_uS13_C"/>
</dbReference>
<dbReference type="Pfam" id="PF00416">
    <property type="entry name" value="Ribosomal_S13"/>
    <property type="match status" value="1"/>
</dbReference>
<dbReference type="AlphaFoldDB" id="A0A2H0VCP1"/>
<dbReference type="InterPro" id="IPR001892">
    <property type="entry name" value="Ribosomal_uS13"/>
</dbReference>
<accession>A0A2H0VCP1</accession>
<dbReference type="Proteomes" id="UP000230922">
    <property type="component" value="Unassembled WGS sequence"/>
</dbReference>
<keyword evidence="3 7" id="KW-0694">RNA-binding</keyword>
<evidence type="ECO:0000256" key="5">
    <source>
        <dbReference type="ARBA" id="ARBA00023274"/>
    </source>
</evidence>
<dbReference type="HAMAP" id="MF_01315">
    <property type="entry name" value="Ribosomal_uS13"/>
    <property type="match status" value="1"/>
</dbReference>
<keyword evidence="2 7" id="KW-0699">rRNA-binding</keyword>
<comment type="similarity">
    <text evidence="1 7 8">Belongs to the universal ribosomal protein uS13 family.</text>
</comment>
<evidence type="ECO:0000256" key="7">
    <source>
        <dbReference type="HAMAP-Rule" id="MF_01315"/>
    </source>
</evidence>
<dbReference type="PANTHER" id="PTHR10871:SF1">
    <property type="entry name" value="SMALL RIBOSOMAL SUBUNIT PROTEIN US13M"/>
    <property type="match status" value="1"/>
</dbReference>
<organism evidence="10 11">
    <name type="scientific">Candidatus Doudnabacteria bacterium CG10_big_fil_rev_8_21_14_0_10_42_18</name>
    <dbReference type="NCBI Taxonomy" id="1974552"/>
    <lineage>
        <taxon>Bacteria</taxon>
        <taxon>Candidatus Doudnaibacteriota</taxon>
    </lineage>
</organism>
<dbReference type="Gene3D" id="1.10.8.50">
    <property type="match status" value="1"/>
</dbReference>
<keyword evidence="7" id="KW-0820">tRNA-binding</keyword>
<gene>
    <name evidence="7" type="primary">rpsM</name>
    <name evidence="10" type="ORF">COT92_02785</name>
</gene>
<evidence type="ECO:0000256" key="2">
    <source>
        <dbReference type="ARBA" id="ARBA00022730"/>
    </source>
</evidence>
<evidence type="ECO:0000313" key="10">
    <source>
        <dbReference type="EMBL" id="PIR96129.1"/>
    </source>
</evidence>
<comment type="caution">
    <text evidence="10">The sequence shown here is derived from an EMBL/GenBank/DDBJ whole genome shotgun (WGS) entry which is preliminary data.</text>
</comment>
<dbReference type="SUPFAM" id="SSF46946">
    <property type="entry name" value="S13-like H2TH domain"/>
    <property type="match status" value="1"/>
</dbReference>
<comment type="subunit">
    <text evidence="7">Part of the 30S ribosomal subunit. Forms a loose heterodimer with protein S19. Forms two bridges to the 50S subunit in the 70S ribosome.</text>
</comment>
<evidence type="ECO:0000256" key="4">
    <source>
        <dbReference type="ARBA" id="ARBA00022980"/>
    </source>
</evidence>
<dbReference type="PROSITE" id="PS50159">
    <property type="entry name" value="RIBOSOMAL_S13_2"/>
    <property type="match status" value="1"/>
</dbReference>
<comment type="function">
    <text evidence="7">Located at the top of the head of the 30S subunit, it contacts several helices of the 16S rRNA. In the 70S ribosome it contacts the 23S rRNA (bridge B1a) and protein L5 of the 50S subunit (bridge B1b), connecting the 2 subunits; these bridges are implicated in subunit movement. Contacts the tRNAs in the A and P-sites.</text>
</comment>
<evidence type="ECO:0000256" key="8">
    <source>
        <dbReference type="RuleBase" id="RU003830"/>
    </source>
</evidence>
<name>A0A2H0VCP1_9BACT</name>
<sequence length="129" mass="14697">MARIAGVTIPNEKRIEASLSYIYGIGFSTAKKILHAVQVDADKRTKDLSENEVNRLREYIEKNFKVEGNLKQQVLMNIKRLKEISSYRGIRHIKGLPVRGQRTKTNNRTRRGNVRKTAGSGRKTASEKT</sequence>
<dbReference type="InterPro" id="IPR018269">
    <property type="entry name" value="Ribosomal_uS13_CS"/>
</dbReference>
<dbReference type="InterPro" id="IPR019980">
    <property type="entry name" value="Ribosomal_uS13_bac-type"/>
</dbReference>
<evidence type="ECO:0000313" key="11">
    <source>
        <dbReference type="Proteomes" id="UP000230922"/>
    </source>
</evidence>
<dbReference type="FunFam" id="1.10.8.50:FF:000001">
    <property type="entry name" value="30S ribosomal protein S13"/>
    <property type="match status" value="1"/>
</dbReference>